<dbReference type="RefSeq" id="WP_404612720.1">
    <property type="nucleotide sequence ID" value="NZ_JBIYDN010000033.1"/>
</dbReference>
<evidence type="ECO:0008006" key="5">
    <source>
        <dbReference type="Google" id="ProtNLM"/>
    </source>
</evidence>
<dbReference type="EMBL" id="JBIYDN010000033">
    <property type="protein sequence ID" value="MFK4447254.1"/>
    <property type="molecule type" value="Genomic_DNA"/>
</dbReference>
<evidence type="ECO:0000313" key="3">
    <source>
        <dbReference type="EMBL" id="MFK4447254.1"/>
    </source>
</evidence>
<evidence type="ECO:0000256" key="1">
    <source>
        <dbReference type="SAM" id="MobiDB-lite"/>
    </source>
</evidence>
<gene>
    <name evidence="3" type="ORF">ABH943_007290</name>
</gene>
<accession>A0ABW8MV82</accession>
<protein>
    <recommendedName>
        <fullName evidence="5">Lipoprotein</fullName>
    </recommendedName>
</protein>
<organism evidence="3 4">
    <name type="scientific">Caballeronia udeis</name>
    <dbReference type="NCBI Taxonomy" id="1232866"/>
    <lineage>
        <taxon>Bacteria</taxon>
        <taxon>Pseudomonadati</taxon>
        <taxon>Pseudomonadota</taxon>
        <taxon>Betaproteobacteria</taxon>
        <taxon>Burkholderiales</taxon>
        <taxon>Burkholderiaceae</taxon>
        <taxon>Caballeronia</taxon>
    </lineage>
</organism>
<reference evidence="3 4" key="2">
    <citation type="submission" date="2024-11" db="EMBL/GenBank/DDBJ databases">
        <title>Using genomics to understand microbial adaptation to soil warming.</title>
        <authorList>
            <person name="Deangelis K.M. PhD."/>
        </authorList>
    </citation>
    <scope>NUCLEOTIDE SEQUENCE [LARGE SCALE GENOMIC DNA]</scope>
    <source>
        <strain evidence="3 4">GAS97</strain>
    </source>
</reference>
<dbReference type="PROSITE" id="PS51257">
    <property type="entry name" value="PROKAR_LIPOPROTEIN"/>
    <property type="match status" value="1"/>
</dbReference>
<name>A0ABW8MV82_9BURK</name>
<evidence type="ECO:0000313" key="4">
    <source>
        <dbReference type="Proteomes" id="UP001620514"/>
    </source>
</evidence>
<keyword evidence="2" id="KW-1133">Transmembrane helix</keyword>
<evidence type="ECO:0000256" key="2">
    <source>
        <dbReference type="SAM" id="Phobius"/>
    </source>
</evidence>
<feature type="transmembrane region" description="Helical" evidence="2">
    <location>
        <begin position="12"/>
        <end position="41"/>
    </location>
</feature>
<proteinExistence type="predicted"/>
<keyword evidence="2" id="KW-0812">Transmembrane</keyword>
<keyword evidence="4" id="KW-1185">Reference proteome</keyword>
<keyword evidence="2" id="KW-0472">Membrane</keyword>
<sequence length="131" mass="14910">MKTRSAPEICLPLALFIGACALSFPTLLIAVAWMTIGVISVGHRTLDTFPRDGIRREWLRGYRGACLLFYHLAWWPWYMRTPLLDSADRIRKHLFTGKKLPHHTPENPPDTLSDGESENGNAGDAHREERD</sequence>
<comment type="caution">
    <text evidence="3">The sequence shown here is derived from an EMBL/GenBank/DDBJ whole genome shotgun (WGS) entry which is preliminary data.</text>
</comment>
<feature type="region of interest" description="Disordered" evidence="1">
    <location>
        <begin position="98"/>
        <end position="131"/>
    </location>
</feature>
<dbReference type="Proteomes" id="UP001620514">
    <property type="component" value="Unassembled WGS sequence"/>
</dbReference>
<reference evidence="3 4" key="1">
    <citation type="submission" date="2024-10" db="EMBL/GenBank/DDBJ databases">
        <authorList>
            <person name="Deangelis K."/>
            <person name="Huntemann M."/>
            <person name="Clum A."/>
            <person name="Wang J."/>
            <person name="Palaniappan K."/>
            <person name="Ritter S."/>
            <person name="Chen I.-M."/>
            <person name="Stamatis D."/>
            <person name="Reddy T."/>
            <person name="O'Malley R."/>
            <person name="Daum C."/>
            <person name="Ng V."/>
            <person name="Ivanova N."/>
            <person name="Kyrpides N."/>
            <person name="Woyke T."/>
        </authorList>
    </citation>
    <scope>NUCLEOTIDE SEQUENCE [LARGE SCALE GENOMIC DNA]</scope>
    <source>
        <strain evidence="3 4">GAS97</strain>
    </source>
</reference>